<organism evidence="1">
    <name type="scientific">Salix viminalis</name>
    <name type="common">Common osier</name>
    <name type="synonym">Basket willow</name>
    <dbReference type="NCBI Taxonomy" id="40686"/>
    <lineage>
        <taxon>Eukaryota</taxon>
        <taxon>Viridiplantae</taxon>
        <taxon>Streptophyta</taxon>
        <taxon>Embryophyta</taxon>
        <taxon>Tracheophyta</taxon>
        <taxon>Spermatophyta</taxon>
        <taxon>Magnoliopsida</taxon>
        <taxon>eudicotyledons</taxon>
        <taxon>Gunneridae</taxon>
        <taxon>Pentapetalae</taxon>
        <taxon>rosids</taxon>
        <taxon>fabids</taxon>
        <taxon>Malpighiales</taxon>
        <taxon>Salicaceae</taxon>
        <taxon>Saliceae</taxon>
        <taxon>Salix</taxon>
    </lineage>
</organism>
<dbReference type="GO" id="GO:0042132">
    <property type="term" value="F:fructose 1,6-bisphosphate 1-phosphatase activity"/>
    <property type="evidence" value="ECO:0007669"/>
    <property type="project" value="TreeGrafter"/>
</dbReference>
<name>A0A6N2KN26_SALVM</name>
<dbReference type="SUPFAM" id="SSF56655">
    <property type="entry name" value="Carbohydrate phosphatase"/>
    <property type="match status" value="1"/>
</dbReference>
<gene>
    <name evidence="1" type="ORF">SVIM_LOCUS108072</name>
</gene>
<sequence length="219" mass="23629">MVGLVFSILDRVKNGKKINLRAKMQPKQNGLSNAAASRSLRRNVVMARHVDDASAIVSLPCDPVIQPGPAQTTRTGSERASLLDLVILKTPTETKTPLPSKSEIDDERCYLHSAIAPSPPRSHDHNEVRVERAILLNHIVLGCRFVCSAVNKAGLAKLIGLAVETNVGRVLNSKLFHHPLVLSTGSGVNGFTLDPSLGEFILTHPDIKEGRLLLAGNGY</sequence>
<dbReference type="AlphaFoldDB" id="A0A6N2KN26"/>
<dbReference type="GO" id="GO:0030388">
    <property type="term" value="P:fructose 1,6-bisphosphate metabolic process"/>
    <property type="evidence" value="ECO:0007669"/>
    <property type="project" value="TreeGrafter"/>
</dbReference>
<dbReference type="Gene3D" id="3.30.540.10">
    <property type="entry name" value="Fructose-1,6-Bisphosphatase, subunit A, domain 1"/>
    <property type="match status" value="2"/>
</dbReference>
<evidence type="ECO:0000313" key="1">
    <source>
        <dbReference type="EMBL" id="VFU29487.1"/>
    </source>
</evidence>
<dbReference type="GO" id="GO:0006094">
    <property type="term" value="P:gluconeogenesis"/>
    <property type="evidence" value="ECO:0007669"/>
    <property type="project" value="TreeGrafter"/>
</dbReference>
<dbReference type="GO" id="GO:0006000">
    <property type="term" value="P:fructose metabolic process"/>
    <property type="evidence" value="ECO:0007669"/>
    <property type="project" value="TreeGrafter"/>
</dbReference>
<accession>A0A6N2KN26</accession>
<dbReference type="GO" id="GO:0005829">
    <property type="term" value="C:cytosol"/>
    <property type="evidence" value="ECO:0007669"/>
    <property type="project" value="TreeGrafter"/>
</dbReference>
<dbReference type="EMBL" id="CAADRP010000557">
    <property type="protein sequence ID" value="VFU29487.1"/>
    <property type="molecule type" value="Genomic_DNA"/>
</dbReference>
<proteinExistence type="predicted"/>
<dbReference type="GO" id="GO:0005986">
    <property type="term" value="P:sucrose biosynthetic process"/>
    <property type="evidence" value="ECO:0007669"/>
    <property type="project" value="TreeGrafter"/>
</dbReference>
<dbReference type="InterPro" id="IPR000146">
    <property type="entry name" value="FBPase_class-1"/>
</dbReference>
<dbReference type="GO" id="GO:0006002">
    <property type="term" value="P:fructose 6-phosphate metabolic process"/>
    <property type="evidence" value="ECO:0007669"/>
    <property type="project" value="TreeGrafter"/>
</dbReference>
<dbReference type="PANTHER" id="PTHR11556:SF41">
    <property type="entry name" value="FRUCTOSE-1,6-BISPHOSPHATASE, CYTOSOLIC"/>
    <property type="match status" value="1"/>
</dbReference>
<protein>
    <submittedName>
        <fullName evidence="1">Uncharacterized protein</fullName>
    </submittedName>
</protein>
<dbReference type="PANTHER" id="PTHR11556">
    <property type="entry name" value="FRUCTOSE-1,6-BISPHOSPHATASE-RELATED"/>
    <property type="match status" value="1"/>
</dbReference>
<reference evidence="1" key="1">
    <citation type="submission" date="2019-03" db="EMBL/GenBank/DDBJ databases">
        <authorList>
            <person name="Mank J."/>
            <person name="Almeida P."/>
        </authorList>
    </citation>
    <scope>NUCLEOTIDE SEQUENCE</scope>
    <source>
        <strain evidence="1">78183</strain>
    </source>
</reference>